<dbReference type="Gene3D" id="3.30.40.250">
    <property type="match status" value="1"/>
</dbReference>
<dbReference type="NCBIfam" id="TIGR03604">
    <property type="entry name" value="TOMM_cyclo_SagD"/>
    <property type="match status" value="1"/>
</dbReference>
<dbReference type="KEGG" id="serw:FY030_01115"/>
<proteinExistence type="predicted"/>
<dbReference type="PANTHER" id="PTHR37809:SF1">
    <property type="entry name" value="RIBOSOMAL PROTEIN S12 METHYLTHIOTRANSFERASE ACCESSORY FACTOR YCAO"/>
    <property type="match status" value="1"/>
</dbReference>
<sequence>MTATTERVGAGAPTRAIPALSTETPWTEPQVGWGRLATFASPMVGVVHRLFEQLHDVDDIRMTGVGAQACESTWLLGAPCNELNGGGAGDPRQARAAAIGETVERYSGAYVDPLALTLATPAELAVQGLDHVRPDELTLLAPEQLADPGCPFVPFTDHTRLQWVTGVDLVGGHRVAVPAQLVHLIGSALGDPPIGYATSNGMACACTWEEAVLSGLLEVVERDAFMATWYGRLSLPRIDVSSSPELRRFFADHVDPAGLDVALVDMSVLVDVPAVLAVVRNAGSGIAPLALGAAASADPATAVRKAVIEAFQTRTWAKAEQREGAVIDPSRGLDQVHDFDDHVRLSLHPATIDAASFIDASTVTVPLSALPAVDGGTPGELVRNVIARLTPQGVRAVACDVTSPDVAEGGLVVAKVFSPQLSPLDSGYRTRLLGSRRLRERAHEVGILDRPLDVTDLNPWPHPFP</sequence>
<dbReference type="EMBL" id="CP044427">
    <property type="protein sequence ID" value="QFG67508.1"/>
    <property type="molecule type" value="Genomic_DNA"/>
</dbReference>
<feature type="domain" description="YcaO" evidence="1">
    <location>
        <begin position="85"/>
        <end position="465"/>
    </location>
</feature>
<dbReference type="InterPro" id="IPR027624">
    <property type="entry name" value="TOMM_cyclo_SagD"/>
</dbReference>
<dbReference type="NCBIfam" id="TIGR00702">
    <property type="entry name" value="YcaO-type kinase domain"/>
    <property type="match status" value="1"/>
</dbReference>
<dbReference type="Gene3D" id="3.30.1330.230">
    <property type="match status" value="1"/>
</dbReference>
<dbReference type="OrthoDB" id="2379922at2"/>
<dbReference type="InterPro" id="IPR003776">
    <property type="entry name" value="YcaO-like_dom"/>
</dbReference>
<dbReference type="Gene3D" id="3.30.160.660">
    <property type="match status" value="1"/>
</dbReference>
<accession>A0A5J6V1M9</accession>
<dbReference type="PROSITE" id="PS51664">
    <property type="entry name" value="YCAO"/>
    <property type="match status" value="1"/>
</dbReference>
<organism evidence="2 3">
    <name type="scientific">Ornithinimicrobium pratense</name>
    <dbReference type="NCBI Taxonomy" id="2593973"/>
    <lineage>
        <taxon>Bacteria</taxon>
        <taxon>Bacillati</taxon>
        <taxon>Actinomycetota</taxon>
        <taxon>Actinomycetes</taxon>
        <taxon>Micrococcales</taxon>
        <taxon>Ornithinimicrobiaceae</taxon>
        <taxon>Ornithinimicrobium</taxon>
    </lineage>
</organism>
<name>A0A5J6V1M9_9MICO</name>
<dbReference type="Pfam" id="PF02624">
    <property type="entry name" value="YcaO"/>
    <property type="match status" value="1"/>
</dbReference>
<reference evidence="2 3" key="1">
    <citation type="submission" date="2019-09" db="EMBL/GenBank/DDBJ databases">
        <title>Serinicoccus pratensis sp. nov., isolated from meadow soil.</title>
        <authorList>
            <person name="Zhang W."/>
        </authorList>
    </citation>
    <scope>NUCLEOTIDE SEQUENCE [LARGE SCALE GENOMIC DNA]</scope>
    <source>
        <strain evidence="2 3">W204</strain>
    </source>
</reference>
<protein>
    <recommendedName>
        <fullName evidence="1">YcaO domain-containing protein</fullName>
    </recommendedName>
</protein>
<evidence type="ECO:0000313" key="2">
    <source>
        <dbReference type="EMBL" id="QFG67508.1"/>
    </source>
</evidence>
<dbReference type="PANTHER" id="PTHR37809">
    <property type="entry name" value="RIBOSOMAL PROTEIN S12 METHYLTHIOTRANSFERASE ACCESSORY FACTOR YCAO"/>
    <property type="match status" value="1"/>
</dbReference>
<dbReference type="AlphaFoldDB" id="A0A5J6V1M9"/>
<dbReference type="Proteomes" id="UP000326546">
    <property type="component" value="Chromosome"/>
</dbReference>
<keyword evidence="3" id="KW-1185">Reference proteome</keyword>
<evidence type="ECO:0000313" key="3">
    <source>
        <dbReference type="Proteomes" id="UP000326546"/>
    </source>
</evidence>
<dbReference type="RefSeq" id="WP_158059906.1">
    <property type="nucleotide sequence ID" value="NZ_CP044427.1"/>
</dbReference>
<gene>
    <name evidence="2" type="ORF">FY030_01115</name>
</gene>
<evidence type="ECO:0000259" key="1">
    <source>
        <dbReference type="PROSITE" id="PS51664"/>
    </source>
</evidence>